<dbReference type="InterPro" id="IPR036259">
    <property type="entry name" value="MFS_trans_sf"/>
</dbReference>
<evidence type="ECO:0000256" key="3">
    <source>
        <dbReference type="ARBA" id="ARBA00022989"/>
    </source>
</evidence>
<dbReference type="GO" id="GO:0016020">
    <property type="term" value="C:membrane"/>
    <property type="evidence" value="ECO:0007669"/>
    <property type="project" value="UniProtKB-SubCell"/>
</dbReference>
<dbReference type="Gene3D" id="1.20.1250.20">
    <property type="entry name" value="MFS general substrate transporter like domains"/>
    <property type="match status" value="1"/>
</dbReference>
<gene>
    <name evidence="5" type="ORF">O3E_01210</name>
</gene>
<keyword evidence="3" id="KW-1133">Transmembrane helix</keyword>
<keyword evidence="2" id="KW-0812">Transmembrane</keyword>
<comment type="subcellular location">
    <subcellularLocation>
        <location evidence="1">Membrane</location>
    </subcellularLocation>
</comment>
<dbReference type="AlphaFoldDB" id="A0AAU8RRQ1"/>
<proteinExistence type="predicted"/>
<evidence type="ECO:0000256" key="4">
    <source>
        <dbReference type="ARBA" id="ARBA00023136"/>
    </source>
</evidence>
<keyword evidence="4" id="KW-0472">Membrane</keyword>
<evidence type="ECO:0000256" key="2">
    <source>
        <dbReference type="ARBA" id="ARBA00022692"/>
    </source>
</evidence>
<sequence length="62" mass="7184">MLELLIVPSILLFFCILLIPASPRWLASTNKNREAIKLLHNLRASKFEVNNELNENFNSINF</sequence>
<dbReference type="EMBL" id="CP007563">
    <property type="protein sequence ID" value="AJF24140.1"/>
    <property type="molecule type" value="Genomic_DNA"/>
</dbReference>
<evidence type="ECO:0000313" key="6">
    <source>
        <dbReference type="Proteomes" id="UP000031624"/>
    </source>
</evidence>
<evidence type="ECO:0008006" key="7">
    <source>
        <dbReference type="Google" id="ProtNLM"/>
    </source>
</evidence>
<evidence type="ECO:0000313" key="5">
    <source>
        <dbReference type="EMBL" id="AJF24140.1"/>
    </source>
</evidence>
<dbReference type="GO" id="GO:0022857">
    <property type="term" value="F:transmembrane transporter activity"/>
    <property type="evidence" value="ECO:0007669"/>
    <property type="project" value="InterPro"/>
</dbReference>
<dbReference type="InterPro" id="IPR005828">
    <property type="entry name" value="MFS_sugar_transport-like"/>
</dbReference>
<dbReference type="KEGG" id="paly:O3E_01210"/>
<organism evidence="5 6">
    <name type="scientific">Candidatus Portiera aleyrodidarum MED</name>
    <name type="common">Bemisia tabaci</name>
    <dbReference type="NCBI Taxonomy" id="1163752"/>
    <lineage>
        <taxon>Bacteria</taxon>
        <taxon>Pseudomonadati</taxon>
        <taxon>Pseudomonadota</taxon>
        <taxon>Gammaproteobacteria</taxon>
        <taxon>Candidatus Johnevansiales</taxon>
        <taxon>Candidatus Johnevansiaceae</taxon>
        <taxon>Candidatus Portiera</taxon>
    </lineage>
</organism>
<dbReference type="Pfam" id="PF00083">
    <property type="entry name" value="Sugar_tr"/>
    <property type="match status" value="1"/>
</dbReference>
<evidence type="ECO:0000256" key="1">
    <source>
        <dbReference type="ARBA" id="ARBA00004370"/>
    </source>
</evidence>
<reference evidence="5 6" key="1">
    <citation type="submission" date="2014-04" db="EMBL/GenBank/DDBJ databases">
        <title>Genome reduction and metabolic complementation of the dual endosymbionts in the whitefly Bemisia tabaci.</title>
        <authorList>
            <person name="Rao Q."/>
            <person name="Rollat-Farnier P.-A."/>
            <person name="Zhang Z.-X."/>
            <person name="Santos-Garcia D."/>
            <person name="Silva F.J."/>
            <person name="Moya A."/>
            <person name="Zhu D.-T."/>
            <person name="Klein C.C."/>
            <person name="Vavre F."/>
            <person name="Sagot M.-F."/>
            <person name="Liu S.-S."/>
            <person name="Mouton L."/>
            <person name="Wang X.-W."/>
        </authorList>
    </citation>
    <scope>NUCLEOTIDE SEQUENCE [LARGE SCALE GENOMIC DNA]</scope>
    <source>
        <strain evidence="5 6">BT-Q</strain>
    </source>
</reference>
<name>A0AAU8RRQ1_9GAMM</name>
<dbReference type="Proteomes" id="UP000031624">
    <property type="component" value="Chromosome"/>
</dbReference>
<accession>A0AAU8RRQ1</accession>
<protein>
    <recommendedName>
        <fullName evidence="7">Major facilitator superfamily (MFS) profile domain-containing protein</fullName>
    </recommendedName>
</protein>